<keyword evidence="2" id="KW-1185">Reference proteome</keyword>
<sequence length="129" mass="14823">MLRPLFFLLTVSTATQAQDRMGATDFEAHVEGRTLVYRYLADDSIGIERYLAGRRVMWSSQAGICQYGVWYESKGDICFRYDHDPEPKCWTVYDEPGGLRGIFTNRPPFTVIREMPDRNDPLICSDLSS</sequence>
<dbReference type="Proteomes" id="UP000238007">
    <property type="component" value="Unassembled WGS sequence"/>
</dbReference>
<name>A0A2T0W226_9RHOB</name>
<proteinExistence type="predicted"/>
<gene>
    <name evidence="1" type="ORF">CLV80_103348</name>
</gene>
<dbReference type="EMBL" id="PVTP01000003">
    <property type="protein sequence ID" value="PRY79016.1"/>
    <property type="molecule type" value="Genomic_DNA"/>
</dbReference>
<dbReference type="AlphaFoldDB" id="A0A2T0W226"/>
<organism evidence="1 2">
    <name type="scientific">Yoonia maritima</name>
    <dbReference type="NCBI Taxonomy" id="1435347"/>
    <lineage>
        <taxon>Bacteria</taxon>
        <taxon>Pseudomonadati</taxon>
        <taxon>Pseudomonadota</taxon>
        <taxon>Alphaproteobacteria</taxon>
        <taxon>Rhodobacterales</taxon>
        <taxon>Paracoccaceae</taxon>
        <taxon>Yoonia</taxon>
    </lineage>
</organism>
<evidence type="ECO:0000313" key="2">
    <source>
        <dbReference type="Proteomes" id="UP000238007"/>
    </source>
</evidence>
<evidence type="ECO:0000313" key="1">
    <source>
        <dbReference type="EMBL" id="PRY79016.1"/>
    </source>
</evidence>
<protein>
    <submittedName>
        <fullName evidence="1">Uncharacterized protein</fullName>
    </submittedName>
</protein>
<reference evidence="1 2" key="1">
    <citation type="submission" date="2018-03" db="EMBL/GenBank/DDBJ databases">
        <title>Genomic Encyclopedia of Archaeal and Bacterial Type Strains, Phase II (KMG-II): from individual species to whole genera.</title>
        <authorList>
            <person name="Goeker M."/>
        </authorList>
    </citation>
    <scope>NUCLEOTIDE SEQUENCE [LARGE SCALE GENOMIC DNA]</scope>
    <source>
        <strain evidence="1 2">DSM 101533</strain>
    </source>
</reference>
<dbReference type="RefSeq" id="WP_106356018.1">
    <property type="nucleotide sequence ID" value="NZ_PVTP01000003.1"/>
</dbReference>
<accession>A0A2T0W226</accession>
<dbReference type="OrthoDB" id="7304934at2"/>
<comment type="caution">
    <text evidence="1">The sequence shown here is derived from an EMBL/GenBank/DDBJ whole genome shotgun (WGS) entry which is preliminary data.</text>
</comment>